<evidence type="ECO:0000256" key="1">
    <source>
        <dbReference type="ARBA" id="ARBA00001947"/>
    </source>
</evidence>
<organism evidence="9 10">
    <name type="scientific">Candidatus Magnetobacterium bavaricum</name>
    <dbReference type="NCBI Taxonomy" id="29290"/>
    <lineage>
        <taxon>Bacteria</taxon>
        <taxon>Pseudomonadati</taxon>
        <taxon>Nitrospirota</taxon>
        <taxon>Thermodesulfovibrionia</taxon>
        <taxon>Thermodesulfovibrionales</taxon>
        <taxon>Candidatus Magnetobacteriaceae</taxon>
        <taxon>Candidatus Magnetobacterium</taxon>
    </lineage>
</organism>
<evidence type="ECO:0000256" key="6">
    <source>
        <dbReference type="ARBA" id="ARBA00024029"/>
    </source>
</evidence>
<dbReference type="InterPro" id="IPR045853">
    <property type="entry name" value="Pep_chain_release_fac_I_sf"/>
</dbReference>
<keyword evidence="10" id="KW-1185">Reference proteome</keyword>
<dbReference type="Gene3D" id="3.40.50.10310">
    <property type="entry name" value="Creatininase"/>
    <property type="match status" value="1"/>
</dbReference>
<comment type="similarity">
    <text evidence="2">Belongs to the prokaryotic/mitochondrial release factor family.</text>
</comment>
<comment type="similarity">
    <text evidence="6">Belongs to the creatininase superfamily.</text>
</comment>
<accession>A0A0F3GZ27</accession>
<dbReference type="GO" id="GO:0009231">
    <property type="term" value="P:riboflavin biosynthetic process"/>
    <property type="evidence" value="ECO:0007669"/>
    <property type="project" value="TreeGrafter"/>
</dbReference>
<dbReference type="GO" id="GO:0016980">
    <property type="term" value="F:creatinase activity"/>
    <property type="evidence" value="ECO:0007669"/>
    <property type="project" value="UniProtKB-EC"/>
</dbReference>
<protein>
    <submittedName>
        <fullName evidence="9">Creatininase</fullName>
        <ecNumber evidence="9">3.5.3.3</ecNumber>
    </submittedName>
</protein>
<dbReference type="Pfam" id="PF00472">
    <property type="entry name" value="RF-1"/>
    <property type="match status" value="1"/>
</dbReference>
<dbReference type="EMBL" id="LACI01000798">
    <property type="protein sequence ID" value="KJU85938.1"/>
    <property type="molecule type" value="Genomic_DNA"/>
</dbReference>
<feature type="region of interest" description="Disordered" evidence="7">
    <location>
        <begin position="105"/>
        <end position="128"/>
    </location>
</feature>
<evidence type="ECO:0000256" key="7">
    <source>
        <dbReference type="SAM" id="MobiDB-lite"/>
    </source>
</evidence>
<feature type="domain" description="Prokaryotic-type class I peptide chain release factors" evidence="8">
    <location>
        <begin position="20"/>
        <end position="112"/>
    </location>
</feature>
<keyword evidence="4 9" id="KW-0378">Hydrolase</keyword>
<evidence type="ECO:0000256" key="2">
    <source>
        <dbReference type="ARBA" id="ARBA00010835"/>
    </source>
</evidence>
<dbReference type="SUPFAM" id="SSF75620">
    <property type="entry name" value="Release factor"/>
    <property type="match status" value="1"/>
</dbReference>
<dbReference type="PATRIC" id="fig|29290.4.peg.2489"/>
<sequence>MDFAVSPGKNAALKEKMSALNIRESDIEESFIRSSGNGGQKVNKTASCVYLKHTPTGTEVKCMKDRSQSINRFLARRLLVEKIERLLKGEDSVIERKFQKIRKQKSRRKKRTLTRLNHEGDTSDTGSEQSGAYMLLEEITMQEFKQHLQGCKTIIFPFGTVEEHGTHLPLFTDTLIAGEVLLRVIRRRDVFLAPPVHYGVCTTTRQHPGTISIMPETLRMLTRDLVVDSYKKGLRNFILLSGHGGGIHMSAMKEVAEILIDELPDIRMAVVSPYDILHNELAALCETPGDSHAGELETSIVMALRPDLVKGTDEEGYPQFPKPFIVRDKLRYWPHGIWGNPKKATAEKGQAAIDIIVATVVGLIDRIEVL</sequence>
<dbReference type="AlphaFoldDB" id="A0A0F3GZ27"/>
<evidence type="ECO:0000313" key="9">
    <source>
        <dbReference type="EMBL" id="KJU85938.1"/>
    </source>
</evidence>
<evidence type="ECO:0000259" key="8">
    <source>
        <dbReference type="Pfam" id="PF00472"/>
    </source>
</evidence>
<comment type="cofactor">
    <cofactor evidence="1">
        <name>Zn(2+)</name>
        <dbReference type="ChEBI" id="CHEBI:29105"/>
    </cofactor>
</comment>
<dbReference type="SUPFAM" id="SSF102215">
    <property type="entry name" value="Creatininase"/>
    <property type="match status" value="1"/>
</dbReference>
<dbReference type="GO" id="GO:0003747">
    <property type="term" value="F:translation release factor activity"/>
    <property type="evidence" value="ECO:0007669"/>
    <property type="project" value="InterPro"/>
</dbReference>
<keyword evidence="5" id="KW-0862">Zinc</keyword>
<evidence type="ECO:0000256" key="5">
    <source>
        <dbReference type="ARBA" id="ARBA00022833"/>
    </source>
</evidence>
<dbReference type="GO" id="GO:0016811">
    <property type="term" value="F:hydrolase activity, acting on carbon-nitrogen (but not peptide) bonds, in linear amides"/>
    <property type="evidence" value="ECO:0007669"/>
    <property type="project" value="TreeGrafter"/>
</dbReference>
<dbReference type="Pfam" id="PF02633">
    <property type="entry name" value="Creatininase"/>
    <property type="match status" value="1"/>
</dbReference>
<dbReference type="InterPro" id="IPR024087">
    <property type="entry name" value="Creatininase-like_sf"/>
</dbReference>
<gene>
    <name evidence="9" type="ORF">MBAV_001876</name>
</gene>
<name>A0A0F3GZ27_9BACT</name>
<evidence type="ECO:0000256" key="4">
    <source>
        <dbReference type="ARBA" id="ARBA00022801"/>
    </source>
</evidence>
<reference evidence="9 10" key="1">
    <citation type="submission" date="2015-02" db="EMBL/GenBank/DDBJ databases">
        <title>Single-cell genomics of uncultivated deep-branching MTB reveals a conserved set of magnetosome genes.</title>
        <authorList>
            <person name="Kolinko S."/>
            <person name="Richter M."/>
            <person name="Glockner F.O."/>
            <person name="Brachmann A."/>
            <person name="Schuler D."/>
        </authorList>
    </citation>
    <scope>NUCLEOTIDE SEQUENCE [LARGE SCALE GENOMIC DNA]</scope>
    <source>
        <strain evidence="9">TM-1</strain>
    </source>
</reference>
<dbReference type="InterPro" id="IPR003785">
    <property type="entry name" value="Creatininase/forma_Hydrolase"/>
</dbReference>
<dbReference type="PANTHER" id="PTHR35005">
    <property type="entry name" value="3-DEHYDRO-SCYLLO-INOSOSE HYDROLASE"/>
    <property type="match status" value="1"/>
</dbReference>
<evidence type="ECO:0000313" key="10">
    <source>
        <dbReference type="Proteomes" id="UP000033423"/>
    </source>
</evidence>
<comment type="caution">
    <text evidence="9">The sequence shown here is derived from an EMBL/GenBank/DDBJ whole genome shotgun (WGS) entry which is preliminary data.</text>
</comment>
<keyword evidence="3" id="KW-0479">Metal-binding</keyword>
<proteinExistence type="inferred from homology"/>
<dbReference type="EC" id="3.5.3.3" evidence="9"/>
<evidence type="ECO:0000256" key="3">
    <source>
        <dbReference type="ARBA" id="ARBA00022723"/>
    </source>
</evidence>
<dbReference type="InterPro" id="IPR000352">
    <property type="entry name" value="Pep_chain_release_fac_I"/>
</dbReference>
<dbReference type="Proteomes" id="UP000033423">
    <property type="component" value="Unassembled WGS sequence"/>
</dbReference>
<dbReference type="Gene3D" id="3.30.160.20">
    <property type="match status" value="1"/>
</dbReference>
<dbReference type="PANTHER" id="PTHR35005:SF1">
    <property type="entry name" value="2-AMINO-5-FORMYLAMINO-6-RIBOSYLAMINOPYRIMIDIN-4(3H)-ONE 5'-MONOPHOSPHATE DEFORMYLASE"/>
    <property type="match status" value="1"/>
</dbReference>
<dbReference type="GO" id="GO:0046872">
    <property type="term" value="F:metal ion binding"/>
    <property type="evidence" value="ECO:0007669"/>
    <property type="project" value="UniProtKB-KW"/>
</dbReference>